<evidence type="ECO:0008006" key="12">
    <source>
        <dbReference type="Google" id="ProtNLM"/>
    </source>
</evidence>
<dbReference type="InterPro" id="IPR050131">
    <property type="entry name" value="Peptidase_S8_subtilisin-like"/>
</dbReference>
<dbReference type="PRINTS" id="PR00723">
    <property type="entry name" value="SUBTILISIN"/>
</dbReference>
<dbReference type="Pfam" id="PF00082">
    <property type="entry name" value="Peptidase_S8"/>
    <property type="match status" value="1"/>
</dbReference>
<dbReference type="GO" id="GO:0006508">
    <property type="term" value="P:proteolysis"/>
    <property type="evidence" value="ECO:0007669"/>
    <property type="project" value="UniProtKB-KW"/>
</dbReference>
<dbReference type="STRING" id="268505.A0A2A9PG10"/>
<dbReference type="SUPFAM" id="SSF54897">
    <property type="entry name" value="Protease propeptides/inhibitors"/>
    <property type="match status" value="1"/>
</dbReference>
<evidence type="ECO:0000256" key="5">
    <source>
        <dbReference type="ARBA" id="ARBA00022825"/>
    </source>
</evidence>
<feature type="domain" description="Inhibitor I9" evidence="9">
    <location>
        <begin position="61"/>
        <end position="112"/>
    </location>
</feature>
<dbReference type="InterPro" id="IPR010259">
    <property type="entry name" value="S8pro/Inhibitor_I9"/>
</dbReference>
<proteinExistence type="inferred from homology"/>
<feature type="domain" description="Peptidase S8/S53" evidence="8">
    <location>
        <begin position="158"/>
        <end position="367"/>
    </location>
</feature>
<sequence>MHLHILFYWFSTAIALDRYLLEEFADSPEREEPAPLHKAADEDKVIPGKYIVRLKNGTDSSHRDEVLGRLSAGTDHVYRGGFHGFARSLDERELEVMLNHEHVEYVAQDSIVTGSGVEDLITNSWALSSLSHNTTWFGPLGYTYFRDDSVGEGTCSYVLDTGIEAKHHDFWQARVKLGRSFVEGETEEDENGHGTHVAGIIGGNRFGVAKKTILYSVKVLDKNKQAPVSTLIKGLEFVPEDMAKRDCPKGVMVNLSFSSAFSQALNDAVAELVRTGVFVAVSAGDMGKDVRKVSPASVESACTVGAIDEHARLFRDGTSRSNFGSYIDVFAPGKDIWSTTRGDSFAMMSGSSQATAFVSGLAAYLATLEGLSGSEALCGRIRELAVKNRIADIPRGTNNLLAFNGMNSRTLMSTDIAENVREPVVELCAHDNFKPPCALANAPAGKCVDMPAGDYLEVSSLWPSRNAGVCRFYIQFHCKGDDSFQSQYSDGGENLVGQGAESMVMFNDRLMSFQCDGQLPQDLPHELGRWTWGVQTRQELCPYFDQLQVRVRLSDGFGEGTSDTLKLEIVGQRGELHVVAMEPPAGFDQTQNIDLLRTFGSSTVQLRDIRKIQLHSLKTGFWGGDKWGLRDIHLRGRCGPLQEWVENSKFSATPINKELSPGRDGRVVGKSYVAWESFTGPEDWVPKIPCTHFSKLSIKVFISSSYRSGTWNKITVEIGKGTFTVVKQPYAGYAYSVEIDLRKAFDSDTIAWRDITTLTLHNSGNENDDVKIDKAFIRGQCSGSHTIIRATGWFENWMPLNGFWRINLGPERWSVES</sequence>
<evidence type="ECO:0000256" key="2">
    <source>
        <dbReference type="ARBA" id="ARBA00022670"/>
    </source>
</evidence>
<evidence type="ECO:0000256" key="4">
    <source>
        <dbReference type="ARBA" id="ARBA00022801"/>
    </source>
</evidence>
<dbReference type="PANTHER" id="PTHR43806">
    <property type="entry name" value="PEPTIDASE S8"/>
    <property type="match status" value="1"/>
</dbReference>
<dbReference type="OrthoDB" id="19448at2759"/>
<dbReference type="SUPFAM" id="SSF52743">
    <property type="entry name" value="Subtilisin-like"/>
    <property type="match status" value="1"/>
</dbReference>
<feature type="active site" description="Charge relay system" evidence="6">
    <location>
        <position position="193"/>
    </location>
</feature>
<organism evidence="10 11">
    <name type="scientific">Ophiocordyceps unilateralis</name>
    <name type="common">Zombie-ant fungus</name>
    <name type="synonym">Torrubia unilateralis</name>
    <dbReference type="NCBI Taxonomy" id="268505"/>
    <lineage>
        <taxon>Eukaryota</taxon>
        <taxon>Fungi</taxon>
        <taxon>Dikarya</taxon>
        <taxon>Ascomycota</taxon>
        <taxon>Pezizomycotina</taxon>
        <taxon>Sordariomycetes</taxon>
        <taxon>Hypocreomycetidae</taxon>
        <taxon>Hypocreales</taxon>
        <taxon>Ophiocordycipitaceae</taxon>
        <taxon>Ophiocordyceps</taxon>
    </lineage>
</organism>
<dbReference type="GO" id="GO:0005576">
    <property type="term" value="C:extracellular region"/>
    <property type="evidence" value="ECO:0007669"/>
    <property type="project" value="UniProtKB-ARBA"/>
</dbReference>
<dbReference type="InterPro" id="IPR015500">
    <property type="entry name" value="Peptidase_S8_subtilisin-rel"/>
</dbReference>
<dbReference type="Gene3D" id="3.40.50.200">
    <property type="entry name" value="Peptidase S8/S53 domain"/>
    <property type="match status" value="1"/>
</dbReference>
<accession>A0A2A9PG10</accession>
<evidence type="ECO:0000259" key="9">
    <source>
        <dbReference type="Pfam" id="PF05922"/>
    </source>
</evidence>
<feature type="chain" id="PRO_5012608799" description="Peptidase S8/S53 domain-containing protein" evidence="7">
    <location>
        <begin position="16"/>
        <end position="817"/>
    </location>
</feature>
<keyword evidence="4 6" id="KW-0378">Hydrolase</keyword>
<keyword evidence="11" id="KW-1185">Reference proteome</keyword>
<dbReference type="AlphaFoldDB" id="A0A2A9PG10"/>
<evidence type="ECO:0000313" key="11">
    <source>
        <dbReference type="Proteomes" id="UP000037136"/>
    </source>
</evidence>
<dbReference type="Pfam" id="PF05922">
    <property type="entry name" value="Inhibitor_I9"/>
    <property type="match status" value="1"/>
</dbReference>
<evidence type="ECO:0000256" key="7">
    <source>
        <dbReference type="SAM" id="SignalP"/>
    </source>
</evidence>
<feature type="signal peptide" evidence="7">
    <location>
        <begin position="1"/>
        <end position="15"/>
    </location>
</feature>
<dbReference type="InterPro" id="IPR023827">
    <property type="entry name" value="Peptidase_S8_Asp-AS"/>
</dbReference>
<reference evidence="10 11" key="1">
    <citation type="journal article" date="2015" name="BMC Genomics">
        <title>Gene expression during zombie ant biting behavior reflects the complexity underlying fungal parasitic behavioral manipulation.</title>
        <authorList>
            <person name="de Bekker C."/>
            <person name="Ohm R.A."/>
            <person name="Loreto R.G."/>
            <person name="Sebastian A."/>
            <person name="Albert I."/>
            <person name="Merrow M."/>
            <person name="Brachmann A."/>
            <person name="Hughes D.P."/>
        </authorList>
    </citation>
    <scope>NUCLEOTIDE SEQUENCE [LARGE SCALE GENOMIC DNA]</scope>
    <source>
        <strain evidence="10 11">SC16a</strain>
    </source>
</reference>
<dbReference type="PROSITE" id="PS00136">
    <property type="entry name" value="SUBTILASE_ASP"/>
    <property type="match status" value="1"/>
</dbReference>
<reference evidence="10 11" key="2">
    <citation type="journal article" date="2017" name="Sci. Rep.">
        <title>Ant-infecting Ophiocordyceps genomes reveal a high diversity of potential behavioral manipulation genes and a possible major role for enterotoxins.</title>
        <authorList>
            <person name="de Bekker C."/>
            <person name="Ohm R.A."/>
            <person name="Evans H.C."/>
            <person name="Brachmann A."/>
            <person name="Hughes D.P."/>
        </authorList>
    </citation>
    <scope>NUCLEOTIDE SEQUENCE [LARGE SCALE GENOMIC DNA]</scope>
    <source>
        <strain evidence="10 11">SC16a</strain>
    </source>
</reference>
<protein>
    <recommendedName>
        <fullName evidence="12">Peptidase S8/S53 domain-containing protein</fullName>
    </recommendedName>
</protein>
<dbReference type="CDD" id="cd04077">
    <property type="entry name" value="Peptidases_S8_PCSK9_ProteinaseK_like"/>
    <property type="match status" value="1"/>
</dbReference>
<dbReference type="InterPro" id="IPR034193">
    <property type="entry name" value="PCSK9_ProteinaseK-like"/>
</dbReference>
<evidence type="ECO:0000256" key="6">
    <source>
        <dbReference type="PROSITE-ProRule" id="PRU01240"/>
    </source>
</evidence>
<feature type="active site" description="Charge relay system" evidence="6">
    <location>
        <position position="352"/>
    </location>
</feature>
<dbReference type="InterPro" id="IPR022398">
    <property type="entry name" value="Peptidase_S8_His-AS"/>
</dbReference>
<feature type="active site" description="Charge relay system" evidence="6">
    <location>
        <position position="160"/>
    </location>
</feature>
<dbReference type="PROSITE" id="PS00137">
    <property type="entry name" value="SUBTILASE_HIS"/>
    <property type="match status" value="1"/>
</dbReference>
<evidence type="ECO:0000256" key="1">
    <source>
        <dbReference type="ARBA" id="ARBA00011073"/>
    </source>
</evidence>
<dbReference type="GO" id="GO:0004252">
    <property type="term" value="F:serine-type endopeptidase activity"/>
    <property type="evidence" value="ECO:0007669"/>
    <property type="project" value="UniProtKB-UniRule"/>
</dbReference>
<keyword evidence="3 7" id="KW-0732">Signal</keyword>
<dbReference type="InterPro" id="IPR000209">
    <property type="entry name" value="Peptidase_S8/S53_dom"/>
</dbReference>
<dbReference type="InterPro" id="IPR036852">
    <property type="entry name" value="Peptidase_S8/S53_dom_sf"/>
</dbReference>
<dbReference type="PROSITE" id="PS51892">
    <property type="entry name" value="SUBTILASE"/>
    <property type="match status" value="1"/>
</dbReference>
<name>A0A2A9PG10_OPHUN</name>
<dbReference type="InterPro" id="IPR037045">
    <property type="entry name" value="S8pro/Inhibitor_I9_sf"/>
</dbReference>
<dbReference type="EMBL" id="LAZP02000169">
    <property type="protein sequence ID" value="PFH59833.1"/>
    <property type="molecule type" value="Genomic_DNA"/>
</dbReference>
<evidence type="ECO:0000256" key="3">
    <source>
        <dbReference type="ARBA" id="ARBA00022729"/>
    </source>
</evidence>
<gene>
    <name evidence="10" type="ORF">XA68_11782</name>
</gene>
<dbReference type="Gene3D" id="3.30.70.80">
    <property type="entry name" value="Peptidase S8 propeptide/proteinase inhibitor I9"/>
    <property type="match status" value="1"/>
</dbReference>
<comment type="similarity">
    <text evidence="1 6">Belongs to the peptidase S8 family.</text>
</comment>
<keyword evidence="2 6" id="KW-0645">Protease</keyword>
<keyword evidence="5 6" id="KW-0720">Serine protease</keyword>
<comment type="caution">
    <text evidence="10">The sequence shown here is derived from an EMBL/GenBank/DDBJ whole genome shotgun (WGS) entry which is preliminary data.</text>
</comment>
<dbReference type="Proteomes" id="UP000037136">
    <property type="component" value="Unassembled WGS sequence"/>
</dbReference>
<evidence type="ECO:0000259" key="8">
    <source>
        <dbReference type="Pfam" id="PF00082"/>
    </source>
</evidence>
<dbReference type="PANTHER" id="PTHR43806:SF58">
    <property type="entry name" value="ALKALINE PROTEASE 1-RELATED"/>
    <property type="match status" value="1"/>
</dbReference>
<evidence type="ECO:0000313" key="10">
    <source>
        <dbReference type="EMBL" id="PFH59833.1"/>
    </source>
</evidence>